<evidence type="ECO:0000256" key="1">
    <source>
        <dbReference type="SAM" id="Phobius"/>
    </source>
</evidence>
<evidence type="ECO:0000313" key="4">
    <source>
        <dbReference type="Proteomes" id="UP000703295"/>
    </source>
</evidence>
<reference evidence="3 4" key="1">
    <citation type="journal article" date="2021" name="Sci. Rep.">
        <title>The distribution of antibiotic resistance genes in chicken gut microbiota commensals.</title>
        <authorList>
            <person name="Juricova H."/>
            <person name="Matiasovicova J."/>
            <person name="Kubasova T."/>
            <person name="Cejkova D."/>
            <person name="Rychlik I."/>
        </authorList>
    </citation>
    <scope>NUCLEOTIDE SEQUENCE [LARGE SCALE GENOMIC DNA]</scope>
    <source>
        <strain evidence="3 4">An801</strain>
    </source>
</reference>
<evidence type="ECO:0000259" key="2">
    <source>
        <dbReference type="Pfam" id="PF18935"/>
    </source>
</evidence>
<proteinExistence type="predicted"/>
<evidence type="ECO:0000313" key="3">
    <source>
        <dbReference type="EMBL" id="MBM6759174.1"/>
    </source>
</evidence>
<accession>A0ABS2EX93</accession>
<dbReference type="Proteomes" id="UP000703295">
    <property type="component" value="Unassembled WGS sequence"/>
</dbReference>
<dbReference type="Pfam" id="PF18935">
    <property type="entry name" value="DUF5683"/>
    <property type="match status" value="1"/>
</dbReference>
<feature type="domain" description="DUF5683" evidence="2">
    <location>
        <begin position="88"/>
        <end position="248"/>
    </location>
</feature>
<sequence>MLLCTPYWGGMEVHAQRAKKHREGILTTDSIRLKHQADSLALADTTDLQRQLNLKNLEAPVDTAALAQQNDSLQHAQPQPIEKKRWIPNSSRTVWLGLVIPGAGQIYNRKYWKLPIIYGGFVGCAYALTWNSQMYKDYSQAYQDIMSNNPNNKSYENFLSPGTNVNDRLEYWQEQFRSRKDQYRRQRDLSIFAFIGVYLLSVIDAYVDAELSDFDISKDLSMKWEPTIFNDAFRNRPQGVGLQCCIKF</sequence>
<keyword evidence="4" id="KW-1185">Reference proteome</keyword>
<keyword evidence="1" id="KW-0472">Membrane</keyword>
<feature type="transmembrane region" description="Helical" evidence="1">
    <location>
        <begin position="189"/>
        <end position="207"/>
    </location>
</feature>
<keyword evidence="1" id="KW-1133">Transmembrane helix</keyword>
<name>A0ABS2EX93_9BACE</name>
<keyword evidence="1" id="KW-0812">Transmembrane</keyword>
<organism evidence="3 4">
    <name type="scientific">Bacteroides mediterraneensis</name>
    <dbReference type="NCBI Taxonomy" id="1841856"/>
    <lineage>
        <taxon>Bacteria</taxon>
        <taxon>Pseudomonadati</taxon>
        <taxon>Bacteroidota</taxon>
        <taxon>Bacteroidia</taxon>
        <taxon>Bacteroidales</taxon>
        <taxon>Bacteroidaceae</taxon>
        <taxon>Bacteroides</taxon>
    </lineage>
</organism>
<protein>
    <recommendedName>
        <fullName evidence="2">DUF5683 domain-containing protein</fullName>
    </recommendedName>
</protein>
<dbReference type="InterPro" id="IPR043738">
    <property type="entry name" value="DUF5683"/>
</dbReference>
<comment type="caution">
    <text evidence="3">The sequence shown here is derived from an EMBL/GenBank/DDBJ whole genome shotgun (WGS) entry which is preliminary data.</text>
</comment>
<dbReference type="EMBL" id="JACJJW010000030">
    <property type="protein sequence ID" value="MBM6759174.1"/>
    <property type="molecule type" value="Genomic_DNA"/>
</dbReference>
<gene>
    <name evidence="3" type="ORF">H6A31_10870</name>
</gene>